<name>A0A5E4PMF9_9NEOP</name>
<protein>
    <submittedName>
        <fullName evidence="1">Uncharacterized protein</fullName>
    </submittedName>
</protein>
<organism evidence="1 2">
    <name type="scientific">Leptidea sinapis</name>
    <dbReference type="NCBI Taxonomy" id="189913"/>
    <lineage>
        <taxon>Eukaryota</taxon>
        <taxon>Metazoa</taxon>
        <taxon>Ecdysozoa</taxon>
        <taxon>Arthropoda</taxon>
        <taxon>Hexapoda</taxon>
        <taxon>Insecta</taxon>
        <taxon>Pterygota</taxon>
        <taxon>Neoptera</taxon>
        <taxon>Endopterygota</taxon>
        <taxon>Lepidoptera</taxon>
        <taxon>Glossata</taxon>
        <taxon>Ditrysia</taxon>
        <taxon>Papilionoidea</taxon>
        <taxon>Pieridae</taxon>
        <taxon>Dismorphiinae</taxon>
        <taxon>Leptidea</taxon>
    </lineage>
</organism>
<keyword evidence="2" id="KW-1185">Reference proteome</keyword>
<dbReference type="EMBL" id="FZQP02000003">
    <property type="protein sequence ID" value="VVC86509.1"/>
    <property type="molecule type" value="Genomic_DNA"/>
</dbReference>
<gene>
    <name evidence="1" type="ORF">LSINAPIS_LOCUS316</name>
</gene>
<proteinExistence type="predicted"/>
<sequence>MIGHDTVKKAAKFWQLAGARDIKLVELRRGRFSAPHIRARSRASVVLAIHADTQSPRSANYARVRFRAHFASHDAEHAKRSPVGS</sequence>
<dbReference type="AlphaFoldDB" id="A0A5E4PMF9"/>
<evidence type="ECO:0000313" key="1">
    <source>
        <dbReference type="EMBL" id="VVC86509.1"/>
    </source>
</evidence>
<reference evidence="1 2" key="1">
    <citation type="submission" date="2017-07" db="EMBL/GenBank/DDBJ databases">
        <authorList>
            <person name="Talla V."/>
            <person name="Backstrom N."/>
        </authorList>
    </citation>
    <scope>NUCLEOTIDE SEQUENCE [LARGE SCALE GENOMIC DNA]</scope>
</reference>
<accession>A0A5E4PMF9</accession>
<evidence type="ECO:0000313" key="2">
    <source>
        <dbReference type="Proteomes" id="UP000324832"/>
    </source>
</evidence>
<dbReference type="Proteomes" id="UP000324832">
    <property type="component" value="Unassembled WGS sequence"/>
</dbReference>